<proteinExistence type="predicted"/>
<name>A0ABR2CKW5_9ROSI</name>
<dbReference type="Proteomes" id="UP001472677">
    <property type="component" value="Unassembled WGS sequence"/>
</dbReference>
<evidence type="ECO:0000313" key="2">
    <source>
        <dbReference type="Proteomes" id="UP001472677"/>
    </source>
</evidence>
<sequence length="152" mass="16915">MWNVTSYCNSTRFKLRIVGICHEGSPCRNSQRPGVKRGQRGGLEIVFNQAIDAPRDPGIYDLSAGFYRYFLDIVGADIIQLCLVILHRHMDMASIDRFWLTYGLYGRNRNSAPSRIWALGWCMSNVLAAADGGTCSMSRSSPSDSISTPCNT</sequence>
<dbReference type="EMBL" id="JBBPBM010000051">
    <property type="protein sequence ID" value="KAK8519602.1"/>
    <property type="molecule type" value="Genomic_DNA"/>
</dbReference>
<keyword evidence="2" id="KW-1185">Reference proteome</keyword>
<reference evidence="1 2" key="1">
    <citation type="journal article" date="2024" name="G3 (Bethesda)">
        <title>Genome assembly of Hibiscus sabdariffa L. provides insights into metabolisms of medicinal natural products.</title>
        <authorList>
            <person name="Kim T."/>
        </authorList>
    </citation>
    <scope>NUCLEOTIDE SEQUENCE [LARGE SCALE GENOMIC DNA]</scope>
    <source>
        <strain evidence="1">TK-2024</strain>
        <tissue evidence="1">Old leaves</tissue>
    </source>
</reference>
<comment type="caution">
    <text evidence="1">The sequence shown here is derived from an EMBL/GenBank/DDBJ whole genome shotgun (WGS) entry which is preliminary data.</text>
</comment>
<organism evidence="1 2">
    <name type="scientific">Hibiscus sabdariffa</name>
    <name type="common">roselle</name>
    <dbReference type="NCBI Taxonomy" id="183260"/>
    <lineage>
        <taxon>Eukaryota</taxon>
        <taxon>Viridiplantae</taxon>
        <taxon>Streptophyta</taxon>
        <taxon>Embryophyta</taxon>
        <taxon>Tracheophyta</taxon>
        <taxon>Spermatophyta</taxon>
        <taxon>Magnoliopsida</taxon>
        <taxon>eudicotyledons</taxon>
        <taxon>Gunneridae</taxon>
        <taxon>Pentapetalae</taxon>
        <taxon>rosids</taxon>
        <taxon>malvids</taxon>
        <taxon>Malvales</taxon>
        <taxon>Malvaceae</taxon>
        <taxon>Malvoideae</taxon>
        <taxon>Hibiscus</taxon>
    </lineage>
</organism>
<accession>A0ABR2CKW5</accession>
<evidence type="ECO:0000313" key="1">
    <source>
        <dbReference type="EMBL" id="KAK8519602.1"/>
    </source>
</evidence>
<protein>
    <submittedName>
        <fullName evidence="1">Uncharacterized protein</fullName>
    </submittedName>
</protein>
<gene>
    <name evidence="1" type="ORF">V6N12_025635</name>
</gene>